<protein>
    <submittedName>
        <fullName evidence="2">Uncharacterized protein</fullName>
    </submittedName>
</protein>
<organism evidence="2 3">
    <name type="scientific">Setaria viridis</name>
    <name type="common">Green bristlegrass</name>
    <name type="synonym">Setaria italica subsp. viridis</name>
    <dbReference type="NCBI Taxonomy" id="4556"/>
    <lineage>
        <taxon>Eukaryota</taxon>
        <taxon>Viridiplantae</taxon>
        <taxon>Streptophyta</taxon>
        <taxon>Embryophyta</taxon>
        <taxon>Tracheophyta</taxon>
        <taxon>Spermatophyta</taxon>
        <taxon>Magnoliopsida</taxon>
        <taxon>Liliopsida</taxon>
        <taxon>Poales</taxon>
        <taxon>Poaceae</taxon>
        <taxon>PACMAD clade</taxon>
        <taxon>Panicoideae</taxon>
        <taxon>Panicodae</taxon>
        <taxon>Paniceae</taxon>
        <taxon>Cenchrinae</taxon>
        <taxon>Setaria</taxon>
    </lineage>
</organism>
<evidence type="ECO:0000256" key="1">
    <source>
        <dbReference type="SAM" id="MobiDB-lite"/>
    </source>
</evidence>
<feature type="compositionally biased region" description="Low complexity" evidence="1">
    <location>
        <begin position="64"/>
        <end position="96"/>
    </location>
</feature>
<accession>A0A4V6D5W8</accession>
<name>A0A4V6D5W8_SETVI</name>
<gene>
    <name evidence="2" type="ORF">SEVIR_5G014300v2</name>
</gene>
<proteinExistence type="predicted"/>
<keyword evidence="3" id="KW-1185">Reference proteome</keyword>
<dbReference type="AlphaFoldDB" id="A0A4V6D5W8"/>
<dbReference type="Proteomes" id="UP000298652">
    <property type="component" value="Chromosome 5"/>
</dbReference>
<reference evidence="2" key="1">
    <citation type="submission" date="2019-03" db="EMBL/GenBank/DDBJ databases">
        <title>WGS assembly of Setaria viridis.</title>
        <authorList>
            <person name="Huang P."/>
            <person name="Jenkins J."/>
            <person name="Grimwood J."/>
            <person name="Barry K."/>
            <person name="Healey A."/>
            <person name="Mamidi S."/>
            <person name="Sreedasyam A."/>
            <person name="Shu S."/>
            <person name="Feldman M."/>
            <person name="Wu J."/>
            <person name="Yu Y."/>
            <person name="Chen C."/>
            <person name="Johnson J."/>
            <person name="Rokhsar D."/>
            <person name="Baxter I."/>
            <person name="Schmutz J."/>
            <person name="Brutnell T."/>
            <person name="Kellogg E."/>
        </authorList>
    </citation>
    <scope>NUCLEOTIDE SEQUENCE [LARGE SCALE GENOMIC DNA]</scope>
</reference>
<evidence type="ECO:0000313" key="2">
    <source>
        <dbReference type="EMBL" id="TKW12096.1"/>
    </source>
</evidence>
<sequence length="131" mass="13539">MLEVESGGENATAPVQRKVLVTARSSSRACRSHPVRSAALCVASRAGRSPRSAPPHAAAPPTPTRLFALPPRPAAPALRPSSFQVPRPQAPARPAAHSCVLGDADAKGAEKGEARHGERRDGCASGPRKTS</sequence>
<dbReference type="Gramene" id="TKW12096">
    <property type="protein sequence ID" value="TKW12096"/>
    <property type="gene ID" value="SEVIR_5G014300v2"/>
</dbReference>
<evidence type="ECO:0000313" key="3">
    <source>
        <dbReference type="Proteomes" id="UP000298652"/>
    </source>
</evidence>
<feature type="compositionally biased region" description="Low complexity" evidence="1">
    <location>
        <begin position="43"/>
        <end position="56"/>
    </location>
</feature>
<feature type="compositionally biased region" description="Basic and acidic residues" evidence="1">
    <location>
        <begin position="104"/>
        <end position="122"/>
    </location>
</feature>
<feature type="region of interest" description="Disordered" evidence="1">
    <location>
        <begin position="43"/>
        <end position="131"/>
    </location>
</feature>
<dbReference type="EMBL" id="CM016556">
    <property type="protein sequence ID" value="TKW12096.1"/>
    <property type="molecule type" value="Genomic_DNA"/>
</dbReference>